<sequence length="544" mass="61864">MKWSHVVAGLAVSMSIILSNDHVHAAAGFQTTATGTVYMTEDGTVLTGWQVIDNKTYYFAADGTMAVGWQAIDGATYYFETDGVLVTGRYSIDGATYLFAADGKQLKGWQQLTDGLYYFKSNGVMATGFLTVDGKRYLFSLEGKRLSGWQTVNGVKHYIFENGTIRSGMYTINGKKYLLLKDGQVATGWQQIGTRHYYFGTSGVRQHGLKKIGTTVYGFHETYGYRLAGVQKVASRYYYFGTDGKRRYGLQTIDGKVYGFHPVYGYRLQGKHKVGTRYYYFHSTGVRETGWKYTTQYEYFAPTLTKKTDWQVINGKWYFFDLSGVMYKNKRIGNATFDARGAYSNPLSTYKMSVPLYRQFAMGYPSGCEFFSLKMALEKKGRVVSAETLYREMPKSMWNARYENRLYRWVDPNVMFTGDPKGKLSKYRNYGIYPKGMINFSSKYRPVKDVSGQGLASIERELSLGNPVIVWASVDFKQPYGHFNWYTASNQKFTGFVNYHVMLATGYDKNNLYINDPYRGRLVIPKSQVSSVMGATGWKALAVR</sequence>
<dbReference type="PANTHER" id="PTHR37806">
    <property type="entry name" value="LMO0724 PROTEIN"/>
    <property type="match status" value="1"/>
</dbReference>
<dbReference type="PANTHER" id="PTHR37806:SF1">
    <property type="entry name" value="PEPTIDASE C39-LIKE DOMAIN-CONTAINING PROTEIN"/>
    <property type="match status" value="1"/>
</dbReference>
<dbReference type="Pfam" id="PF01473">
    <property type="entry name" value="Choline_bind_1"/>
    <property type="match status" value="4"/>
</dbReference>
<dbReference type="Gene3D" id="3.90.70.10">
    <property type="entry name" value="Cysteine proteinases"/>
    <property type="match status" value="1"/>
</dbReference>
<feature type="chain" id="PRO_5046233928" evidence="3">
    <location>
        <begin position="26"/>
        <end position="544"/>
    </location>
</feature>
<proteinExistence type="predicted"/>
<reference evidence="5 6" key="1">
    <citation type="submission" date="2023-06" db="EMBL/GenBank/DDBJ databases">
        <title>Influencing factors and mechanism of Cr(VI) reduction by facultative anaerobic Exiguobacterium sp. PY14.</title>
        <authorList>
            <person name="Zou L."/>
        </authorList>
    </citation>
    <scope>NUCLEOTIDE SEQUENCE [LARGE SCALE GENOMIC DNA]</scope>
    <source>
        <strain evidence="5 6">PY14</strain>
    </source>
</reference>
<name>A0ABT7MMS3_9BACL</name>
<dbReference type="InterPro" id="IPR039564">
    <property type="entry name" value="Peptidase_C39-like"/>
</dbReference>
<dbReference type="RefSeq" id="WP_214832134.1">
    <property type="nucleotide sequence ID" value="NZ_CP183077.1"/>
</dbReference>
<evidence type="ECO:0000256" key="3">
    <source>
        <dbReference type="SAM" id="SignalP"/>
    </source>
</evidence>
<feature type="repeat" description="Cell wall-binding" evidence="2">
    <location>
        <begin position="46"/>
        <end position="65"/>
    </location>
</feature>
<dbReference type="Gene3D" id="2.10.270.20">
    <property type="match status" value="1"/>
</dbReference>
<comment type="caution">
    <text evidence="5">The sequence shown here is derived from an EMBL/GenBank/DDBJ whole genome shotgun (WGS) entry which is preliminary data.</text>
</comment>
<evidence type="ECO:0000256" key="1">
    <source>
        <dbReference type="ARBA" id="ARBA00022737"/>
    </source>
</evidence>
<evidence type="ECO:0000313" key="5">
    <source>
        <dbReference type="EMBL" id="MDL5376486.1"/>
    </source>
</evidence>
<evidence type="ECO:0000256" key="2">
    <source>
        <dbReference type="PROSITE-ProRule" id="PRU00591"/>
    </source>
</evidence>
<feature type="repeat" description="Cell wall-binding" evidence="2">
    <location>
        <begin position="66"/>
        <end position="85"/>
    </location>
</feature>
<dbReference type="PROSITE" id="PS51170">
    <property type="entry name" value="CW"/>
    <property type="match status" value="3"/>
</dbReference>
<keyword evidence="3" id="KW-0732">Signal</keyword>
<dbReference type="InterPro" id="IPR018337">
    <property type="entry name" value="Cell_wall/Cho-bd_repeat"/>
</dbReference>
<gene>
    <name evidence="5" type="ORF">QR695_05645</name>
</gene>
<evidence type="ECO:0000313" key="6">
    <source>
        <dbReference type="Proteomes" id="UP001230807"/>
    </source>
</evidence>
<dbReference type="Proteomes" id="UP001230807">
    <property type="component" value="Unassembled WGS sequence"/>
</dbReference>
<dbReference type="Pfam" id="PF13529">
    <property type="entry name" value="Peptidase_C39_2"/>
    <property type="match status" value="1"/>
</dbReference>
<dbReference type="SUPFAM" id="SSF69360">
    <property type="entry name" value="Cell wall binding repeat"/>
    <property type="match status" value="2"/>
</dbReference>
<organism evidence="5 6">
    <name type="scientific">Exiguobacterium mexicanum</name>
    <dbReference type="NCBI Taxonomy" id="340146"/>
    <lineage>
        <taxon>Bacteria</taxon>
        <taxon>Bacillati</taxon>
        <taxon>Bacillota</taxon>
        <taxon>Bacilli</taxon>
        <taxon>Bacillales</taxon>
        <taxon>Bacillales Family XII. Incertae Sedis</taxon>
        <taxon>Exiguobacterium</taxon>
    </lineage>
</organism>
<keyword evidence="6" id="KW-1185">Reference proteome</keyword>
<feature type="signal peptide" evidence="3">
    <location>
        <begin position="1"/>
        <end position="25"/>
    </location>
</feature>
<keyword evidence="1" id="KW-0677">Repeat</keyword>
<dbReference type="Gene3D" id="2.10.270.10">
    <property type="entry name" value="Cholin Binding"/>
    <property type="match status" value="3"/>
</dbReference>
<feature type="repeat" description="Cell wall-binding" evidence="2">
    <location>
        <begin position="307"/>
        <end position="326"/>
    </location>
</feature>
<accession>A0ABT7MMS3</accession>
<evidence type="ECO:0000259" key="4">
    <source>
        <dbReference type="Pfam" id="PF13529"/>
    </source>
</evidence>
<feature type="domain" description="Peptidase C39-like" evidence="4">
    <location>
        <begin position="353"/>
        <end position="518"/>
    </location>
</feature>
<dbReference type="EMBL" id="JASWER010000003">
    <property type="protein sequence ID" value="MDL5376486.1"/>
    <property type="molecule type" value="Genomic_DNA"/>
</dbReference>
<dbReference type="Pfam" id="PF19127">
    <property type="entry name" value="Choline_bind_3"/>
    <property type="match status" value="1"/>
</dbReference>
<protein>
    <submittedName>
        <fullName evidence="5">C39 family peptidase</fullName>
    </submittedName>
</protein>